<feature type="compositionally biased region" description="Gly residues" evidence="1">
    <location>
        <begin position="87"/>
        <end position="104"/>
    </location>
</feature>
<evidence type="ECO:0000313" key="3">
    <source>
        <dbReference type="Proteomes" id="UP001595528"/>
    </source>
</evidence>
<keyword evidence="3" id="KW-1185">Reference proteome</keyword>
<feature type="region of interest" description="Disordered" evidence="1">
    <location>
        <begin position="1"/>
        <end position="21"/>
    </location>
</feature>
<organism evidence="2 3">
    <name type="scientific">Marinibaculum pumilum</name>
    <dbReference type="NCBI Taxonomy" id="1766165"/>
    <lineage>
        <taxon>Bacteria</taxon>
        <taxon>Pseudomonadati</taxon>
        <taxon>Pseudomonadota</taxon>
        <taxon>Alphaproteobacteria</taxon>
        <taxon>Rhodospirillales</taxon>
        <taxon>Rhodospirillaceae</taxon>
        <taxon>Marinibaculum</taxon>
    </lineage>
</organism>
<dbReference type="RefSeq" id="WP_379903489.1">
    <property type="nucleotide sequence ID" value="NZ_JBHRTR010000031.1"/>
</dbReference>
<evidence type="ECO:0000313" key="2">
    <source>
        <dbReference type="EMBL" id="MFC3229367.1"/>
    </source>
</evidence>
<accession>A0ABV7L533</accession>
<sequence>MAVGSVTGCKTTGMSDSMGTPEITELSAEVLRIYGEPAPDGVEGMVTATQAASFYGLEGKSFASFQDLNEVVQSRSLAVLISNSAGSAGGGAGGGGGGGSGGSQ</sequence>
<name>A0ABV7L533_9PROT</name>
<comment type="caution">
    <text evidence="2">The sequence shown here is derived from an EMBL/GenBank/DDBJ whole genome shotgun (WGS) entry which is preliminary data.</text>
</comment>
<feature type="compositionally biased region" description="Polar residues" evidence="1">
    <location>
        <begin position="8"/>
        <end position="18"/>
    </location>
</feature>
<reference evidence="3" key="1">
    <citation type="journal article" date="2019" name="Int. J. Syst. Evol. Microbiol.">
        <title>The Global Catalogue of Microorganisms (GCM) 10K type strain sequencing project: providing services to taxonomists for standard genome sequencing and annotation.</title>
        <authorList>
            <consortium name="The Broad Institute Genomics Platform"/>
            <consortium name="The Broad Institute Genome Sequencing Center for Infectious Disease"/>
            <person name="Wu L."/>
            <person name="Ma J."/>
        </authorList>
    </citation>
    <scope>NUCLEOTIDE SEQUENCE [LARGE SCALE GENOMIC DNA]</scope>
    <source>
        <strain evidence="3">KCTC 42964</strain>
    </source>
</reference>
<protein>
    <submittedName>
        <fullName evidence="2">Uncharacterized protein</fullName>
    </submittedName>
</protein>
<proteinExistence type="predicted"/>
<dbReference type="Proteomes" id="UP001595528">
    <property type="component" value="Unassembled WGS sequence"/>
</dbReference>
<gene>
    <name evidence="2" type="ORF">ACFOGJ_19120</name>
</gene>
<feature type="region of interest" description="Disordered" evidence="1">
    <location>
        <begin position="84"/>
        <end position="104"/>
    </location>
</feature>
<evidence type="ECO:0000256" key="1">
    <source>
        <dbReference type="SAM" id="MobiDB-lite"/>
    </source>
</evidence>
<dbReference type="EMBL" id="JBHRTR010000031">
    <property type="protein sequence ID" value="MFC3229367.1"/>
    <property type="molecule type" value="Genomic_DNA"/>
</dbReference>